<dbReference type="EMBL" id="BAABAE010000003">
    <property type="protein sequence ID" value="GAA3746750.1"/>
    <property type="molecule type" value="Genomic_DNA"/>
</dbReference>
<comment type="caution">
    <text evidence="2">The sequence shown here is derived from an EMBL/GenBank/DDBJ whole genome shotgun (WGS) entry which is preliminary data.</text>
</comment>
<sequence>MEYPERGRETSIPVTYARRHRDLADPEVGVSAGEQLGNEVDEVSSLTQLSPNAAYPKPDGPRIMDHIPAAPDHGSIDLDTLPPVDIPQYEWATHTLLRRARLNIMGDGLEWPSATFEQLPQLREIALVVDDGVRYARLAAQFNFDRFVDATTQEDGPAQSLGNIPDRQRFYTRVTDNGFHVVGVFSAATISGRRRYFQWLTGGWVEIGLSGFLYVRDDLDTHFSEVSAAQLDETQPGATTTAMLADEEWTIERFERTLAPAPVERVESVPPPATVLESAQPLAPEPEPEPVTFAEPEPQPEPEREPEPVAFAEPQLEPVPTTDASPAPAAAIASPASVQHGIAVALATIAHRGATDFAGAAYIDHPARVAERFDAENDPVRHCAAWLHDVLEHSDLAAQDLLDAGIVPDVVEIVSLLTNRDDLSASEHLALIAANPDGLAVKLAALDDNSAPWRLRRLDPATRSRLEQEHAEARELLGVAR</sequence>
<accession>A0ABP7FS07</accession>
<organism evidence="2 3">
    <name type="scientific">Leifsonella bigeumensis</name>
    <dbReference type="NCBI Taxonomy" id="433643"/>
    <lineage>
        <taxon>Bacteria</taxon>
        <taxon>Bacillati</taxon>
        <taxon>Actinomycetota</taxon>
        <taxon>Actinomycetes</taxon>
        <taxon>Micrococcales</taxon>
        <taxon>Microbacteriaceae</taxon>
        <taxon>Leifsonella</taxon>
    </lineage>
</organism>
<feature type="region of interest" description="Disordered" evidence="1">
    <location>
        <begin position="279"/>
        <end position="307"/>
    </location>
</feature>
<evidence type="ECO:0000313" key="3">
    <source>
        <dbReference type="Proteomes" id="UP001501004"/>
    </source>
</evidence>
<name>A0ABP7FS07_9MICO</name>
<dbReference type="Proteomes" id="UP001501004">
    <property type="component" value="Unassembled WGS sequence"/>
</dbReference>
<reference evidence="3" key="1">
    <citation type="journal article" date="2019" name="Int. J. Syst. Evol. Microbiol.">
        <title>The Global Catalogue of Microorganisms (GCM) 10K type strain sequencing project: providing services to taxonomists for standard genome sequencing and annotation.</title>
        <authorList>
            <consortium name="The Broad Institute Genomics Platform"/>
            <consortium name="The Broad Institute Genome Sequencing Center for Infectious Disease"/>
            <person name="Wu L."/>
            <person name="Ma J."/>
        </authorList>
    </citation>
    <scope>NUCLEOTIDE SEQUENCE [LARGE SCALE GENOMIC DNA]</scope>
    <source>
        <strain evidence="3">JCM 16949</strain>
    </source>
</reference>
<evidence type="ECO:0000256" key="1">
    <source>
        <dbReference type="SAM" id="MobiDB-lite"/>
    </source>
</evidence>
<keyword evidence="3" id="KW-1185">Reference proteome</keyword>
<evidence type="ECO:0008006" key="4">
    <source>
        <dbReference type="Google" id="ProtNLM"/>
    </source>
</evidence>
<proteinExistence type="predicted"/>
<protein>
    <recommendedName>
        <fullName evidence="4">HD domain-containing protein</fullName>
    </recommendedName>
</protein>
<dbReference type="Gene3D" id="1.10.3210.10">
    <property type="entry name" value="Hypothetical protein af1432"/>
    <property type="match status" value="1"/>
</dbReference>
<feature type="region of interest" description="Disordered" evidence="1">
    <location>
        <begin position="1"/>
        <end position="20"/>
    </location>
</feature>
<gene>
    <name evidence="2" type="ORF">GCM10022239_22870</name>
</gene>
<evidence type="ECO:0000313" key="2">
    <source>
        <dbReference type="EMBL" id="GAA3746750.1"/>
    </source>
</evidence>
<dbReference type="SUPFAM" id="SSF109604">
    <property type="entry name" value="HD-domain/PDEase-like"/>
    <property type="match status" value="1"/>
</dbReference>